<dbReference type="CDD" id="cd00077">
    <property type="entry name" value="HDc"/>
    <property type="match status" value="1"/>
</dbReference>
<dbReference type="Pfam" id="PF07698">
    <property type="entry name" value="7TM-7TMR_HD"/>
    <property type="match status" value="1"/>
</dbReference>
<evidence type="ECO:0000313" key="4">
    <source>
        <dbReference type="EMBL" id="GGN54608.1"/>
    </source>
</evidence>
<dbReference type="InterPro" id="IPR011624">
    <property type="entry name" value="Metal-dep_PHydrolase_7TM_extra"/>
</dbReference>
<feature type="transmembrane region" description="Helical" evidence="2">
    <location>
        <begin position="290"/>
        <end position="312"/>
    </location>
</feature>
<accession>A0A917XVX7</accession>
<dbReference type="RefSeq" id="WP_188856477.1">
    <property type="nucleotide sequence ID" value="NZ_BMOS01000007.1"/>
</dbReference>
<keyword evidence="2" id="KW-0812">Transmembrane</keyword>
<feature type="transmembrane region" description="Helical" evidence="2">
    <location>
        <begin position="351"/>
        <end position="369"/>
    </location>
</feature>
<dbReference type="AlphaFoldDB" id="A0A917XVX7"/>
<dbReference type="Pfam" id="PF01966">
    <property type="entry name" value="HD"/>
    <property type="match status" value="1"/>
</dbReference>
<feature type="transmembrane region" description="Helical" evidence="2">
    <location>
        <begin position="428"/>
        <end position="448"/>
    </location>
</feature>
<reference evidence="4" key="2">
    <citation type="submission" date="2020-09" db="EMBL/GenBank/DDBJ databases">
        <authorList>
            <person name="Sun Q."/>
            <person name="Ohkuma M."/>
        </authorList>
    </citation>
    <scope>NUCLEOTIDE SEQUENCE</scope>
    <source>
        <strain evidence="4">JCM 17251</strain>
    </source>
</reference>
<evidence type="ECO:0000256" key="2">
    <source>
        <dbReference type="SAM" id="Phobius"/>
    </source>
</evidence>
<feature type="transmembrane region" description="Helical" evidence="2">
    <location>
        <begin position="460"/>
        <end position="481"/>
    </location>
</feature>
<dbReference type="InterPro" id="IPR006674">
    <property type="entry name" value="HD_domain"/>
</dbReference>
<name>A0A917XVX7_9BACI</name>
<dbReference type="Pfam" id="PF07697">
    <property type="entry name" value="7TMR-HDED"/>
    <property type="match status" value="1"/>
</dbReference>
<keyword evidence="5" id="KW-1185">Reference proteome</keyword>
<dbReference type="PROSITE" id="PS51831">
    <property type="entry name" value="HD"/>
    <property type="match status" value="1"/>
</dbReference>
<sequence>MKKKKNLFQKVEKWLGNRTSLFLIVVAVFIQSIFFFFISLNNVYTETYDLQRFATANTTIRSPVTIENEVETERKTREAVQQIGDRYSISEQVNNERIGYSEEIFDAVLSLNDESDKTKDKDKQVKEGESEEEAAELSTEEKIDRLRQVLSEEIVLEASADSFRALINQPREEIEKAKKLFITSVKEVMEEGVRTENLQSARVIVEDEIKYSELDPVLKDALIEFANFIVTENSFFDLEATNEARKIAASNVDPEMIKAGEIIVSEGQVITNEIYEQLQLVGLLDGERNFYPVIGLVLLLIILGSISVVEINKLAKRETMNKRVLAALLTISFIVVTLMKVVSLFSTDNNQLFYIMPIAMGALLLKLFISERLAIIMAGIYAIIGTVIFNGLIPGALNIEAGIYFFFSQLAGIIFFPQVKDRLAILKAGLGIILVNILTVLLFLFLSFEKYTLIDFFLNSAYGLVSAFLAAVLTIGLLPFFETGLGILSDTRLLQLSSPNQPLLKKLLVEAPGTYHHSVMVANISETACEAIGANGLLARVGAYYHDIGKTVRPQFFIENQLSNQNPHDRMDPKESAKIIISHPYDGVEMLKENKLPKEIIEIAKSHHGTSLLKFFYYKEKEKNPDVQEEEFRYPGPKPQSKEAAVVSICDSVEAAVRSLSEPTEEKIEEIVAAIMSDKIADGQLDESPLTLTELKVIQRTICDSLKGFFHSRIQYPNREEK</sequence>
<feature type="transmembrane region" description="Helical" evidence="2">
    <location>
        <begin position="324"/>
        <end position="345"/>
    </location>
</feature>
<feature type="transmembrane region" description="Helical" evidence="2">
    <location>
        <begin position="374"/>
        <end position="393"/>
    </location>
</feature>
<feature type="region of interest" description="Disordered" evidence="1">
    <location>
        <begin position="115"/>
        <end position="139"/>
    </location>
</feature>
<feature type="transmembrane region" description="Helical" evidence="2">
    <location>
        <begin position="21"/>
        <end position="40"/>
    </location>
</feature>
<comment type="caution">
    <text evidence="4">The sequence shown here is derived from an EMBL/GenBank/DDBJ whole genome shotgun (WGS) entry which is preliminary data.</text>
</comment>
<dbReference type="InterPro" id="IPR006675">
    <property type="entry name" value="HDIG_dom"/>
</dbReference>
<keyword evidence="2" id="KW-1133">Transmembrane helix</keyword>
<dbReference type="SUPFAM" id="SSF109604">
    <property type="entry name" value="HD-domain/PDEase-like"/>
    <property type="match status" value="1"/>
</dbReference>
<dbReference type="Gene3D" id="1.10.3210.10">
    <property type="entry name" value="Hypothetical protein af1432"/>
    <property type="match status" value="1"/>
</dbReference>
<dbReference type="SMART" id="SM00471">
    <property type="entry name" value="HDc"/>
    <property type="match status" value="1"/>
</dbReference>
<evidence type="ECO:0000259" key="3">
    <source>
        <dbReference type="PROSITE" id="PS51831"/>
    </source>
</evidence>
<proteinExistence type="predicted"/>
<feature type="compositionally biased region" description="Basic and acidic residues" evidence="1">
    <location>
        <begin position="115"/>
        <end position="128"/>
    </location>
</feature>
<dbReference type="InterPro" id="IPR003607">
    <property type="entry name" value="HD/PDEase_dom"/>
</dbReference>
<keyword evidence="2" id="KW-0472">Membrane</keyword>
<evidence type="ECO:0000313" key="5">
    <source>
        <dbReference type="Proteomes" id="UP000624041"/>
    </source>
</evidence>
<dbReference type="NCBIfam" id="TIGR00277">
    <property type="entry name" value="HDIG"/>
    <property type="match status" value="1"/>
</dbReference>
<evidence type="ECO:0000256" key="1">
    <source>
        <dbReference type="SAM" id="MobiDB-lite"/>
    </source>
</evidence>
<organism evidence="4 5">
    <name type="scientific">Oceanobacillus indicireducens</name>
    <dbReference type="NCBI Taxonomy" id="1004261"/>
    <lineage>
        <taxon>Bacteria</taxon>
        <taxon>Bacillati</taxon>
        <taxon>Bacillota</taxon>
        <taxon>Bacilli</taxon>
        <taxon>Bacillales</taxon>
        <taxon>Bacillaceae</taxon>
        <taxon>Oceanobacillus</taxon>
    </lineage>
</organism>
<dbReference type="Proteomes" id="UP000624041">
    <property type="component" value="Unassembled WGS sequence"/>
</dbReference>
<protein>
    <submittedName>
        <fullName evidence="4">Cyclic-di-AMP phosphodiesterase PgpH</fullName>
    </submittedName>
</protein>
<reference evidence="4" key="1">
    <citation type="journal article" date="2014" name="Int. J. Syst. Evol. Microbiol.">
        <title>Complete genome sequence of Corynebacterium casei LMG S-19264T (=DSM 44701T), isolated from a smear-ripened cheese.</title>
        <authorList>
            <consortium name="US DOE Joint Genome Institute (JGI-PGF)"/>
            <person name="Walter F."/>
            <person name="Albersmeier A."/>
            <person name="Kalinowski J."/>
            <person name="Ruckert C."/>
        </authorList>
    </citation>
    <scope>NUCLEOTIDE SEQUENCE</scope>
    <source>
        <strain evidence="4">JCM 17251</strain>
    </source>
</reference>
<dbReference type="InterPro" id="IPR052722">
    <property type="entry name" value="PgpH_phosphodiesterase"/>
</dbReference>
<dbReference type="InterPro" id="IPR011621">
    <property type="entry name" value="Metal-dep_PHydrolase_7TM_intra"/>
</dbReference>
<dbReference type="PANTHER" id="PTHR36442">
    <property type="entry name" value="CYCLIC-DI-AMP PHOSPHODIESTERASE PGPH"/>
    <property type="match status" value="1"/>
</dbReference>
<gene>
    <name evidence="4" type="primary">pgpH</name>
    <name evidence="4" type="ORF">GCM10007971_12500</name>
</gene>
<dbReference type="PANTHER" id="PTHR36442:SF1">
    <property type="entry name" value="CYCLIC-DI-AMP PHOSPHODIESTERASE PGPH"/>
    <property type="match status" value="1"/>
</dbReference>
<feature type="domain" description="HD" evidence="3">
    <location>
        <begin position="514"/>
        <end position="656"/>
    </location>
</feature>
<dbReference type="EMBL" id="BMOS01000007">
    <property type="protein sequence ID" value="GGN54608.1"/>
    <property type="molecule type" value="Genomic_DNA"/>
</dbReference>